<comment type="caution">
    <text evidence="1">The sequence shown here is derived from an EMBL/GenBank/DDBJ whole genome shotgun (WGS) entry which is preliminary data.</text>
</comment>
<sequence>MSLPVIQFVKFYDKPETGVIFFGFPNYKKVFFLLSEVIKAWKTMKTCEMISTAKWLGHSSLPQSTAHREVKLSSQAPTVNSLQNSLLQPSHSTCRTALETQYPATKTRPFVCSSIKLVSYCSISGKKSLN</sequence>
<proteinExistence type="predicted"/>
<keyword evidence="2" id="KW-1185">Reference proteome</keyword>
<accession>A0AAV4CA17</accession>
<dbReference type="Proteomes" id="UP000735302">
    <property type="component" value="Unassembled WGS sequence"/>
</dbReference>
<dbReference type="EMBL" id="BLXT01006168">
    <property type="protein sequence ID" value="GFO29560.1"/>
    <property type="molecule type" value="Genomic_DNA"/>
</dbReference>
<name>A0AAV4CA17_9GAST</name>
<gene>
    <name evidence="1" type="ORF">PoB_005606500</name>
</gene>
<organism evidence="1 2">
    <name type="scientific">Plakobranchus ocellatus</name>
    <dbReference type="NCBI Taxonomy" id="259542"/>
    <lineage>
        <taxon>Eukaryota</taxon>
        <taxon>Metazoa</taxon>
        <taxon>Spiralia</taxon>
        <taxon>Lophotrochozoa</taxon>
        <taxon>Mollusca</taxon>
        <taxon>Gastropoda</taxon>
        <taxon>Heterobranchia</taxon>
        <taxon>Euthyneura</taxon>
        <taxon>Panpulmonata</taxon>
        <taxon>Sacoglossa</taxon>
        <taxon>Placobranchoidea</taxon>
        <taxon>Plakobranchidae</taxon>
        <taxon>Plakobranchus</taxon>
    </lineage>
</organism>
<dbReference type="AlphaFoldDB" id="A0AAV4CA17"/>
<evidence type="ECO:0000313" key="1">
    <source>
        <dbReference type="EMBL" id="GFO29560.1"/>
    </source>
</evidence>
<protein>
    <submittedName>
        <fullName evidence="1">Uncharacterized protein</fullName>
    </submittedName>
</protein>
<reference evidence="1 2" key="1">
    <citation type="journal article" date="2021" name="Elife">
        <title>Chloroplast acquisition without the gene transfer in kleptoplastic sea slugs, Plakobranchus ocellatus.</title>
        <authorList>
            <person name="Maeda T."/>
            <person name="Takahashi S."/>
            <person name="Yoshida T."/>
            <person name="Shimamura S."/>
            <person name="Takaki Y."/>
            <person name="Nagai Y."/>
            <person name="Toyoda A."/>
            <person name="Suzuki Y."/>
            <person name="Arimoto A."/>
            <person name="Ishii H."/>
            <person name="Satoh N."/>
            <person name="Nishiyama T."/>
            <person name="Hasebe M."/>
            <person name="Maruyama T."/>
            <person name="Minagawa J."/>
            <person name="Obokata J."/>
            <person name="Shigenobu S."/>
        </authorList>
    </citation>
    <scope>NUCLEOTIDE SEQUENCE [LARGE SCALE GENOMIC DNA]</scope>
</reference>
<evidence type="ECO:0000313" key="2">
    <source>
        <dbReference type="Proteomes" id="UP000735302"/>
    </source>
</evidence>